<evidence type="ECO:0000313" key="5">
    <source>
        <dbReference type="Proteomes" id="UP001205560"/>
    </source>
</evidence>
<evidence type="ECO:0000256" key="1">
    <source>
        <dbReference type="SAM" id="MobiDB-lite"/>
    </source>
</evidence>
<dbReference type="Pfam" id="PF13511">
    <property type="entry name" value="DUF4124"/>
    <property type="match status" value="1"/>
</dbReference>
<evidence type="ECO:0000313" key="4">
    <source>
        <dbReference type="EMBL" id="MCS0587615.1"/>
    </source>
</evidence>
<dbReference type="RefSeq" id="WP_258843454.1">
    <property type="nucleotide sequence ID" value="NZ_JANUGX010000001.1"/>
</dbReference>
<keyword evidence="2" id="KW-0732">Signal</keyword>
<sequence length="157" mass="17561">MNTRWLRALCAGALALSSLLAHAQYSWIDDKGTRVFSDQPPPPGTPAARILRTPRGLAPAPAPAAQGAPAALTPDWKKREAEYRERSAQRDKEERETEAKRRQERDAQCTWARGAQKKLETARRLSWTNKKGQQEDMSDEARAGEQLRVQKILANCG</sequence>
<evidence type="ECO:0000259" key="3">
    <source>
        <dbReference type="Pfam" id="PF13511"/>
    </source>
</evidence>
<gene>
    <name evidence="4" type="ORF">NX782_00175</name>
</gene>
<proteinExistence type="predicted"/>
<protein>
    <submittedName>
        <fullName evidence="4">DUF4124 domain-containing protein</fullName>
    </submittedName>
</protein>
<feature type="region of interest" description="Disordered" evidence="1">
    <location>
        <begin position="34"/>
        <end position="143"/>
    </location>
</feature>
<feature type="compositionally biased region" description="Low complexity" evidence="1">
    <location>
        <begin position="53"/>
        <end position="74"/>
    </location>
</feature>
<dbReference type="Proteomes" id="UP001205560">
    <property type="component" value="Unassembled WGS sequence"/>
</dbReference>
<feature type="chain" id="PRO_5047018541" evidence="2">
    <location>
        <begin position="24"/>
        <end position="157"/>
    </location>
</feature>
<feature type="signal peptide" evidence="2">
    <location>
        <begin position="1"/>
        <end position="23"/>
    </location>
</feature>
<dbReference type="EMBL" id="JANUGX010000001">
    <property type="protein sequence ID" value="MCS0587615.1"/>
    <property type="molecule type" value="Genomic_DNA"/>
</dbReference>
<feature type="compositionally biased region" description="Basic and acidic residues" evidence="1">
    <location>
        <begin position="75"/>
        <end position="107"/>
    </location>
</feature>
<keyword evidence="5" id="KW-1185">Reference proteome</keyword>
<feature type="domain" description="DUF4124" evidence="3">
    <location>
        <begin position="13"/>
        <end position="65"/>
    </location>
</feature>
<name>A0ABT2A0A9_9BURK</name>
<dbReference type="InterPro" id="IPR025392">
    <property type="entry name" value="DUF4124"/>
</dbReference>
<evidence type="ECO:0000256" key="2">
    <source>
        <dbReference type="SAM" id="SignalP"/>
    </source>
</evidence>
<organism evidence="4 5">
    <name type="scientific">Massilia norwichensis</name>
    <dbReference type="NCBI Taxonomy" id="1442366"/>
    <lineage>
        <taxon>Bacteria</taxon>
        <taxon>Pseudomonadati</taxon>
        <taxon>Pseudomonadota</taxon>
        <taxon>Betaproteobacteria</taxon>
        <taxon>Burkholderiales</taxon>
        <taxon>Oxalobacteraceae</taxon>
        <taxon>Telluria group</taxon>
        <taxon>Massilia</taxon>
    </lineage>
</organism>
<comment type="caution">
    <text evidence="4">The sequence shown here is derived from an EMBL/GenBank/DDBJ whole genome shotgun (WGS) entry which is preliminary data.</text>
</comment>
<reference evidence="4 5" key="1">
    <citation type="submission" date="2022-08" db="EMBL/GenBank/DDBJ databases">
        <title>Reclassification of Massilia species as members of the genera Telluria, Duganella, Pseudoduganella, Mokoshia gen. nov. and Zemynaea gen. nov. using orthogonal and non-orthogonal genome-based approaches.</title>
        <authorList>
            <person name="Bowman J.P."/>
        </authorList>
    </citation>
    <scope>NUCLEOTIDE SEQUENCE [LARGE SCALE GENOMIC DNA]</scope>
    <source>
        <strain evidence="4 5">LMG 28164</strain>
    </source>
</reference>
<accession>A0ABT2A0A9</accession>